<keyword evidence="2 4" id="KW-0238">DNA-binding</keyword>
<dbReference type="GO" id="GO:0030261">
    <property type="term" value="P:chromosome condensation"/>
    <property type="evidence" value="ECO:0007669"/>
    <property type="project" value="UniProtKB-KW"/>
</dbReference>
<dbReference type="PRINTS" id="PR01727">
    <property type="entry name" value="DNABINDINGHU"/>
</dbReference>
<dbReference type="Pfam" id="PF00216">
    <property type="entry name" value="Bac_DNA_binding"/>
    <property type="match status" value="1"/>
</dbReference>
<comment type="similarity">
    <text evidence="3">Belongs to the bacterial histone-like protein family.</text>
</comment>
<evidence type="ECO:0000256" key="2">
    <source>
        <dbReference type="ARBA" id="ARBA00023125"/>
    </source>
</evidence>
<dbReference type="GO" id="GO:0005829">
    <property type="term" value="C:cytosol"/>
    <property type="evidence" value="ECO:0007669"/>
    <property type="project" value="TreeGrafter"/>
</dbReference>
<dbReference type="AlphaFoldDB" id="A0A417Y2C9"/>
<dbReference type="Gene3D" id="4.10.520.10">
    <property type="entry name" value="IHF-like DNA-binding proteins"/>
    <property type="match status" value="1"/>
</dbReference>
<dbReference type="Proteomes" id="UP000283644">
    <property type="component" value="Unassembled WGS sequence"/>
</dbReference>
<dbReference type="PROSITE" id="PS00045">
    <property type="entry name" value="HISTONE_LIKE"/>
    <property type="match status" value="1"/>
</dbReference>
<dbReference type="CDD" id="cd13831">
    <property type="entry name" value="HU"/>
    <property type="match status" value="1"/>
</dbReference>
<organism evidence="4 5">
    <name type="scientific">Nocardioides immobilis</name>
    <dbReference type="NCBI Taxonomy" id="2049295"/>
    <lineage>
        <taxon>Bacteria</taxon>
        <taxon>Bacillati</taxon>
        <taxon>Actinomycetota</taxon>
        <taxon>Actinomycetes</taxon>
        <taxon>Propionibacteriales</taxon>
        <taxon>Nocardioidaceae</taxon>
        <taxon>Nocardioides</taxon>
    </lineage>
</organism>
<keyword evidence="5" id="KW-1185">Reference proteome</keyword>
<dbReference type="GO" id="GO:0030527">
    <property type="term" value="F:structural constituent of chromatin"/>
    <property type="evidence" value="ECO:0007669"/>
    <property type="project" value="InterPro"/>
</dbReference>
<proteinExistence type="inferred from homology"/>
<keyword evidence="1" id="KW-0226">DNA condensation</keyword>
<evidence type="ECO:0000313" key="4">
    <source>
        <dbReference type="EMBL" id="RHW26731.1"/>
    </source>
</evidence>
<accession>A0A417Y2C9</accession>
<dbReference type="SUPFAM" id="SSF47729">
    <property type="entry name" value="IHF-like DNA-binding proteins"/>
    <property type="match status" value="1"/>
</dbReference>
<evidence type="ECO:0000256" key="1">
    <source>
        <dbReference type="ARBA" id="ARBA00023067"/>
    </source>
</evidence>
<name>A0A417Y2C9_9ACTN</name>
<dbReference type="PANTHER" id="PTHR33175">
    <property type="entry name" value="DNA-BINDING PROTEIN HU"/>
    <property type="match status" value="1"/>
</dbReference>
<dbReference type="OrthoDB" id="9799835at2"/>
<dbReference type="SMART" id="SM00411">
    <property type="entry name" value="BHL"/>
    <property type="match status" value="1"/>
</dbReference>
<dbReference type="InterPro" id="IPR000119">
    <property type="entry name" value="Hist_DNA-bd"/>
</dbReference>
<dbReference type="InterPro" id="IPR020816">
    <property type="entry name" value="Histone-like_DNA-bd_CS"/>
</dbReference>
<comment type="caution">
    <text evidence="4">The sequence shown here is derived from an EMBL/GenBank/DDBJ whole genome shotgun (WGS) entry which is preliminary data.</text>
</comment>
<evidence type="ECO:0000256" key="3">
    <source>
        <dbReference type="RuleBase" id="RU003939"/>
    </source>
</evidence>
<dbReference type="RefSeq" id="WP_118925728.1">
    <property type="nucleotide sequence ID" value="NZ_QXGH01000016.1"/>
</dbReference>
<reference evidence="4 5" key="1">
    <citation type="submission" date="2018-09" db="EMBL/GenBank/DDBJ databases">
        <title>Genome sequencing of Nocardioides immobilis CCTCC AB 2017083 for comparison to Nocardioides silvaticus.</title>
        <authorList>
            <person name="Li C."/>
            <person name="Wang G."/>
        </authorList>
    </citation>
    <scope>NUCLEOTIDE SEQUENCE [LARGE SCALE GENOMIC DNA]</scope>
    <source>
        <strain evidence="4 5">CCTCC AB 2017083</strain>
    </source>
</reference>
<dbReference type="PANTHER" id="PTHR33175:SF3">
    <property type="entry name" value="DNA-BINDING PROTEIN HU-BETA"/>
    <property type="match status" value="1"/>
</dbReference>
<gene>
    <name evidence="4" type="ORF">D0Z08_13330</name>
</gene>
<evidence type="ECO:0000313" key="5">
    <source>
        <dbReference type="Proteomes" id="UP000283644"/>
    </source>
</evidence>
<protein>
    <submittedName>
        <fullName evidence="4">HU family DNA-binding protein</fullName>
    </submittedName>
</protein>
<sequence>MNRSELIASVAEQTGLNAQEAAAAVTATLDGIAQGVAAGDAVALAGFGTFERRHRAARAGRNPQTGEAIQIAASVAPAFKPATAFRRLVAE</sequence>
<dbReference type="GO" id="GO:0003677">
    <property type="term" value="F:DNA binding"/>
    <property type="evidence" value="ECO:0007669"/>
    <property type="project" value="UniProtKB-KW"/>
</dbReference>
<dbReference type="EMBL" id="QXGH01000016">
    <property type="protein sequence ID" value="RHW26731.1"/>
    <property type="molecule type" value="Genomic_DNA"/>
</dbReference>
<dbReference type="InterPro" id="IPR010992">
    <property type="entry name" value="IHF-like_DNA-bd_dom_sf"/>
</dbReference>